<evidence type="ECO:0000313" key="2">
    <source>
        <dbReference type="Proteomes" id="UP000665181"/>
    </source>
</evidence>
<sequence length="120" mass="14262">METGNKTHNANEKIAALKKKKHKFETMQLETQRELLRLETQQNKEKLEILFELGEILNQIVNEEWVSSTIATKIINRNRKAYRDLFLFRENKAYINKEKFKELNDQFIHLTQKLNDISGG</sequence>
<evidence type="ECO:0000313" key="1">
    <source>
        <dbReference type="EMBL" id="MBO3797181.1"/>
    </source>
</evidence>
<dbReference type="EMBL" id="JAGFPW010000053">
    <property type="protein sequence ID" value="MBO3797181.1"/>
    <property type="molecule type" value="Genomic_DNA"/>
</dbReference>
<accession>A0A8I1WJD1</accession>
<gene>
    <name evidence="1" type="ORF">J5227_23450</name>
</gene>
<reference evidence="1" key="1">
    <citation type="submission" date="2021-03" db="EMBL/GenBank/DDBJ databases">
        <title>Isolation of Bacillus subtilis from fermented food sample.</title>
        <authorList>
            <person name="Lakshmanan V."/>
            <person name="Athira K."/>
            <person name="Rajagopal K."/>
        </authorList>
    </citation>
    <scope>NUCLEOTIDE SEQUENCE</scope>
    <source>
        <strain evidence="1">S1</strain>
    </source>
</reference>
<proteinExistence type="predicted"/>
<name>A0A8I1WJD1_BACIU</name>
<comment type="caution">
    <text evidence="1">The sequence shown here is derived from an EMBL/GenBank/DDBJ whole genome shotgun (WGS) entry which is preliminary data.</text>
</comment>
<dbReference type="RefSeq" id="WP_208556990.1">
    <property type="nucleotide sequence ID" value="NZ_JAGFPW010000053.1"/>
</dbReference>
<dbReference type="Proteomes" id="UP000665181">
    <property type="component" value="Unassembled WGS sequence"/>
</dbReference>
<organism evidence="1 2">
    <name type="scientific">Bacillus subtilis</name>
    <dbReference type="NCBI Taxonomy" id="1423"/>
    <lineage>
        <taxon>Bacteria</taxon>
        <taxon>Bacillati</taxon>
        <taxon>Bacillota</taxon>
        <taxon>Bacilli</taxon>
        <taxon>Bacillales</taxon>
        <taxon>Bacillaceae</taxon>
        <taxon>Bacillus</taxon>
    </lineage>
</organism>
<protein>
    <submittedName>
        <fullName evidence="1">Uncharacterized protein</fullName>
    </submittedName>
</protein>
<dbReference type="AlphaFoldDB" id="A0A8I1WJD1"/>